<reference evidence="2 3" key="1">
    <citation type="submission" date="2020-04" db="EMBL/GenBank/DDBJ databases">
        <title>Ramlibacter sp. G-1-2-2 isolated from soil.</title>
        <authorList>
            <person name="Dahal R.H."/>
        </authorList>
    </citation>
    <scope>NUCLEOTIDE SEQUENCE [LARGE SCALE GENOMIC DNA]</scope>
    <source>
        <strain evidence="2 3">G-1-2-2</strain>
    </source>
</reference>
<dbReference type="InterPro" id="IPR037401">
    <property type="entry name" value="SnoaL-like"/>
</dbReference>
<dbReference type="Pfam" id="PF13474">
    <property type="entry name" value="SnoaL_3"/>
    <property type="match status" value="1"/>
</dbReference>
<dbReference type="RefSeq" id="WP_169418572.1">
    <property type="nucleotide sequence ID" value="NZ_JABBFX010000001.1"/>
</dbReference>
<dbReference type="Gene3D" id="3.10.450.50">
    <property type="match status" value="1"/>
</dbReference>
<protein>
    <submittedName>
        <fullName evidence="2">Nuclear transport factor 2 family protein</fullName>
    </submittedName>
</protein>
<evidence type="ECO:0000313" key="3">
    <source>
        <dbReference type="Proteomes" id="UP000541185"/>
    </source>
</evidence>
<name>A0A848H1L3_9BURK</name>
<dbReference type="SUPFAM" id="SSF54427">
    <property type="entry name" value="NTF2-like"/>
    <property type="match status" value="1"/>
</dbReference>
<dbReference type="EMBL" id="JABBFX010000001">
    <property type="protein sequence ID" value="NML44444.1"/>
    <property type="molecule type" value="Genomic_DNA"/>
</dbReference>
<organism evidence="2 3">
    <name type="scientific">Ramlibacter agri</name>
    <dbReference type="NCBI Taxonomy" id="2728837"/>
    <lineage>
        <taxon>Bacteria</taxon>
        <taxon>Pseudomonadati</taxon>
        <taxon>Pseudomonadota</taxon>
        <taxon>Betaproteobacteria</taxon>
        <taxon>Burkholderiales</taxon>
        <taxon>Comamonadaceae</taxon>
        <taxon>Ramlibacter</taxon>
    </lineage>
</organism>
<dbReference type="Proteomes" id="UP000541185">
    <property type="component" value="Unassembled WGS sequence"/>
</dbReference>
<comment type="caution">
    <text evidence="2">The sequence shown here is derived from an EMBL/GenBank/DDBJ whole genome shotgun (WGS) entry which is preliminary data.</text>
</comment>
<sequence>MNDAPTPIADVLHAYADCVLRKDVAGFAALYDADVQVFDAWDRWRMQGRAAMHAMATAWFQSLGEDRVQVTYAEVHGHAGAELAAVSALVTYTAVAADGKALRSMANRMSLVLRRQSEGWSVVHEHTSVPVGFASRQAIPMAKG</sequence>
<dbReference type="CDD" id="cd00531">
    <property type="entry name" value="NTF2_like"/>
    <property type="match status" value="1"/>
</dbReference>
<feature type="domain" description="SnoaL-like" evidence="1">
    <location>
        <begin position="8"/>
        <end position="131"/>
    </location>
</feature>
<keyword evidence="3" id="KW-1185">Reference proteome</keyword>
<dbReference type="InterPro" id="IPR032710">
    <property type="entry name" value="NTF2-like_dom_sf"/>
</dbReference>
<gene>
    <name evidence="2" type="ORF">HHL11_11830</name>
</gene>
<proteinExistence type="predicted"/>
<evidence type="ECO:0000259" key="1">
    <source>
        <dbReference type="Pfam" id="PF13474"/>
    </source>
</evidence>
<dbReference type="AlphaFoldDB" id="A0A848H1L3"/>
<evidence type="ECO:0000313" key="2">
    <source>
        <dbReference type="EMBL" id="NML44444.1"/>
    </source>
</evidence>
<accession>A0A848H1L3</accession>